<dbReference type="EMBL" id="JAGYPN010000001">
    <property type="protein sequence ID" value="MBS4221243.1"/>
    <property type="molecule type" value="Genomic_DNA"/>
</dbReference>
<dbReference type="PANTHER" id="PTHR34474:SF2">
    <property type="entry name" value="SIGNAL TRANSDUCTION PROTEIN TRAP"/>
    <property type="match status" value="1"/>
</dbReference>
<evidence type="ECO:0000313" key="2">
    <source>
        <dbReference type="EMBL" id="MBS4221243.1"/>
    </source>
</evidence>
<reference evidence="2 3" key="1">
    <citation type="submission" date="2021-05" db="EMBL/GenBank/DDBJ databases">
        <title>Novel Bacillus species.</title>
        <authorList>
            <person name="Liu G."/>
        </authorList>
    </citation>
    <scope>NUCLEOTIDE SEQUENCE [LARGE SCALE GENOMIC DNA]</scope>
    <source>
        <strain evidence="2 3">FJAT-49682</strain>
    </source>
</reference>
<dbReference type="InterPro" id="IPR007138">
    <property type="entry name" value="ABM_dom"/>
</dbReference>
<sequence length="171" mass="19462">MFTYITSGTYDFLKKIAEKHTTENMLLMQSVQSSHLWHETSKATVFQSPRKYEVIDAAGDFSEVGFVACNNIPVRDEGRPVFEFGFTNQEKLIENEPGFIAMRVLRPLSSDTYVFMTMWEDEEAYEAWKSSKTFAKVHTQTESAKSVGSVFSGPSYVSTFFVGDEEIEEAK</sequence>
<accession>A0A942UM02</accession>
<keyword evidence="2" id="KW-0503">Monooxygenase</keyword>
<dbReference type="Pfam" id="PF03992">
    <property type="entry name" value="ABM"/>
    <property type="match status" value="1"/>
</dbReference>
<dbReference type="Gene3D" id="3.30.70.100">
    <property type="match status" value="1"/>
</dbReference>
<keyword evidence="2" id="KW-0560">Oxidoreductase</keyword>
<dbReference type="Proteomes" id="UP000676456">
    <property type="component" value="Unassembled WGS sequence"/>
</dbReference>
<dbReference type="InterPro" id="IPR050404">
    <property type="entry name" value="Heme-degrading_MO"/>
</dbReference>
<dbReference type="SUPFAM" id="SSF54909">
    <property type="entry name" value="Dimeric alpha+beta barrel"/>
    <property type="match status" value="1"/>
</dbReference>
<name>A0A942UM02_9BACI</name>
<dbReference type="GO" id="GO:0004497">
    <property type="term" value="F:monooxygenase activity"/>
    <property type="evidence" value="ECO:0007669"/>
    <property type="project" value="UniProtKB-KW"/>
</dbReference>
<comment type="caution">
    <text evidence="2">The sequence shown here is derived from an EMBL/GenBank/DDBJ whole genome shotgun (WGS) entry which is preliminary data.</text>
</comment>
<proteinExistence type="predicted"/>
<gene>
    <name evidence="2" type="ORF">KHA91_00555</name>
</gene>
<evidence type="ECO:0000259" key="1">
    <source>
        <dbReference type="PROSITE" id="PS51725"/>
    </source>
</evidence>
<dbReference type="AlphaFoldDB" id="A0A942UM02"/>
<keyword evidence="3" id="KW-1185">Reference proteome</keyword>
<dbReference type="RefSeq" id="WP_213096292.1">
    <property type="nucleotide sequence ID" value="NZ_JAGYPH010000001.1"/>
</dbReference>
<protein>
    <submittedName>
        <fullName evidence="2">Antibiotic biosynthesis monooxygenase</fullName>
    </submittedName>
</protein>
<feature type="domain" description="ABM" evidence="1">
    <location>
        <begin position="66"/>
        <end position="160"/>
    </location>
</feature>
<dbReference type="InterPro" id="IPR011008">
    <property type="entry name" value="Dimeric_a/b-barrel"/>
</dbReference>
<evidence type="ECO:0000313" key="3">
    <source>
        <dbReference type="Proteomes" id="UP000676456"/>
    </source>
</evidence>
<dbReference type="PANTHER" id="PTHR34474">
    <property type="entry name" value="SIGNAL TRANSDUCTION PROTEIN TRAP"/>
    <property type="match status" value="1"/>
</dbReference>
<dbReference type="PROSITE" id="PS51725">
    <property type="entry name" value="ABM"/>
    <property type="match status" value="1"/>
</dbReference>
<organism evidence="2 3">
    <name type="scientific">Lederbergia citrea</name>
    <dbReference type="NCBI Taxonomy" id="2833581"/>
    <lineage>
        <taxon>Bacteria</taxon>
        <taxon>Bacillati</taxon>
        <taxon>Bacillota</taxon>
        <taxon>Bacilli</taxon>
        <taxon>Bacillales</taxon>
        <taxon>Bacillaceae</taxon>
        <taxon>Lederbergia</taxon>
    </lineage>
</organism>